<sequence>STRLAKGTVGSDGRAGCHDSEWTMSKTIEDTLVSFGGEEGKGRTKTGRALAFSPTFGRWEKGGGRREGGGVGNGGAGDR</sequence>
<evidence type="ECO:0000313" key="2">
    <source>
        <dbReference type="EMBL" id="RCI13267.1"/>
    </source>
</evidence>
<feature type="region of interest" description="Disordered" evidence="1">
    <location>
        <begin position="55"/>
        <end position="79"/>
    </location>
</feature>
<dbReference type="AlphaFoldDB" id="A0A367LFV0"/>
<feature type="non-terminal residue" evidence="2">
    <location>
        <position position="1"/>
    </location>
</feature>
<protein>
    <submittedName>
        <fullName evidence="2">Uncharacterized protein</fullName>
    </submittedName>
</protein>
<proteinExistence type="predicted"/>
<feature type="compositionally biased region" description="Basic and acidic residues" evidence="1">
    <location>
        <begin position="58"/>
        <end position="68"/>
    </location>
</feature>
<keyword evidence="3" id="KW-1185">Reference proteome</keyword>
<gene>
    <name evidence="2" type="ORF">L249_1194</name>
</gene>
<name>A0A367LFV0_9HYPO</name>
<evidence type="ECO:0000256" key="1">
    <source>
        <dbReference type="SAM" id="MobiDB-lite"/>
    </source>
</evidence>
<evidence type="ECO:0000313" key="3">
    <source>
        <dbReference type="Proteomes" id="UP000253664"/>
    </source>
</evidence>
<dbReference type="Proteomes" id="UP000253664">
    <property type="component" value="Unassembled WGS sequence"/>
</dbReference>
<reference evidence="2 3" key="1">
    <citation type="journal article" date="2015" name="BMC Genomics">
        <title>Insights from the genome of Ophiocordyceps polyrhachis-furcata to pathogenicity and host specificity in insect fungi.</title>
        <authorList>
            <person name="Wichadakul D."/>
            <person name="Kobmoo N."/>
            <person name="Ingsriswang S."/>
            <person name="Tangphatsornruang S."/>
            <person name="Chantasingh D."/>
            <person name="Luangsa-ard J.J."/>
            <person name="Eurwilaichitr L."/>
        </authorList>
    </citation>
    <scope>NUCLEOTIDE SEQUENCE [LARGE SCALE GENOMIC DNA]</scope>
    <source>
        <strain evidence="2 3">BCC 54312</strain>
    </source>
</reference>
<dbReference type="EMBL" id="LKCN02000007">
    <property type="protein sequence ID" value="RCI13267.1"/>
    <property type="molecule type" value="Genomic_DNA"/>
</dbReference>
<comment type="caution">
    <text evidence="2">The sequence shown here is derived from an EMBL/GenBank/DDBJ whole genome shotgun (WGS) entry which is preliminary data.</text>
</comment>
<feature type="compositionally biased region" description="Gly residues" evidence="1">
    <location>
        <begin position="69"/>
        <end position="79"/>
    </location>
</feature>
<accession>A0A367LFV0</accession>
<feature type="region of interest" description="Disordered" evidence="1">
    <location>
        <begin position="1"/>
        <end position="22"/>
    </location>
</feature>
<organism evidence="2 3">
    <name type="scientific">Ophiocordyceps polyrhachis-furcata BCC 54312</name>
    <dbReference type="NCBI Taxonomy" id="1330021"/>
    <lineage>
        <taxon>Eukaryota</taxon>
        <taxon>Fungi</taxon>
        <taxon>Dikarya</taxon>
        <taxon>Ascomycota</taxon>
        <taxon>Pezizomycotina</taxon>
        <taxon>Sordariomycetes</taxon>
        <taxon>Hypocreomycetidae</taxon>
        <taxon>Hypocreales</taxon>
        <taxon>Ophiocordycipitaceae</taxon>
        <taxon>Ophiocordyceps</taxon>
    </lineage>
</organism>